<dbReference type="Proteomes" id="UP000619534">
    <property type="component" value="Unassembled WGS sequence"/>
</dbReference>
<gene>
    <name evidence="2" type="ORF">GCM10007216_08640</name>
</gene>
<evidence type="ECO:0000313" key="3">
    <source>
        <dbReference type="Proteomes" id="UP000619534"/>
    </source>
</evidence>
<protein>
    <recommendedName>
        <fullName evidence="1">N-acetyltransferase domain-containing protein</fullName>
    </recommendedName>
</protein>
<dbReference type="RefSeq" id="WP_062445681.1">
    <property type="nucleotide sequence ID" value="NZ_BMCJ01000001.1"/>
</dbReference>
<dbReference type="InterPro" id="IPR016181">
    <property type="entry name" value="Acyl_CoA_acyltransferase"/>
</dbReference>
<reference evidence="3" key="1">
    <citation type="journal article" date="2019" name="Int. J. Syst. Evol. Microbiol.">
        <title>The Global Catalogue of Microorganisms (GCM) 10K type strain sequencing project: providing services to taxonomists for standard genome sequencing and annotation.</title>
        <authorList>
            <consortium name="The Broad Institute Genomics Platform"/>
            <consortium name="The Broad Institute Genome Sequencing Center for Infectious Disease"/>
            <person name="Wu L."/>
            <person name="Ma J."/>
        </authorList>
    </citation>
    <scope>NUCLEOTIDE SEQUENCE [LARGE SCALE GENOMIC DNA]</scope>
    <source>
        <strain evidence="3">CCM 7282</strain>
    </source>
</reference>
<dbReference type="InterPro" id="IPR051531">
    <property type="entry name" value="N-acetyltransferase"/>
</dbReference>
<accession>A0ABQ1NQE9</accession>
<feature type="domain" description="N-acetyltransferase" evidence="1">
    <location>
        <begin position="8"/>
        <end position="166"/>
    </location>
</feature>
<dbReference type="SUPFAM" id="SSF55729">
    <property type="entry name" value="Acyl-CoA N-acyltransferases (Nat)"/>
    <property type="match status" value="1"/>
</dbReference>
<dbReference type="Gene3D" id="3.40.630.30">
    <property type="match status" value="1"/>
</dbReference>
<dbReference type="PANTHER" id="PTHR43792:SF13">
    <property type="entry name" value="ACETYLTRANSFERASE"/>
    <property type="match status" value="1"/>
</dbReference>
<dbReference type="InterPro" id="IPR000182">
    <property type="entry name" value="GNAT_dom"/>
</dbReference>
<proteinExistence type="predicted"/>
<sequence length="166" mass="18923">MFLVTKRLQAHAMTQLEAQWLINERDKFFQENHLIKTNEWPGNGLLALLPFYSEALEAKELEAGFGPWYLMEKPIRKVIGNVNLKSGDKGEQVEIGYTIVPSAREKGFAQEAVAAVTDWVFTRKITAITAQCDQSNIPSLRVLKNTGFKIYGREDTILFFKKVRNS</sequence>
<organism evidence="2 3">
    <name type="scientific">Thalassobacillus devorans</name>
    <dbReference type="NCBI Taxonomy" id="279813"/>
    <lineage>
        <taxon>Bacteria</taxon>
        <taxon>Bacillati</taxon>
        <taxon>Bacillota</taxon>
        <taxon>Bacilli</taxon>
        <taxon>Bacillales</taxon>
        <taxon>Bacillaceae</taxon>
        <taxon>Thalassobacillus</taxon>
    </lineage>
</organism>
<dbReference type="EMBL" id="BMCJ01000001">
    <property type="protein sequence ID" value="GGC80358.1"/>
    <property type="molecule type" value="Genomic_DNA"/>
</dbReference>
<dbReference type="PROSITE" id="PS51186">
    <property type="entry name" value="GNAT"/>
    <property type="match status" value="1"/>
</dbReference>
<evidence type="ECO:0000313" key="2">
    <source>
        <dbReference type="EMBL" id="GGC80358.1"/>
    </source>
</evidence>
<dbReference type="PANTHER" id="PTHR43792">
    <property type="entry name" value="GNAT FAMILY, PUTATIVE (AFU_ORTHOLOGUE AFUA_3G00765)-RELATED-RELATED"/>
    <property type="match status" value="1"/>
</dbReference>
<comment type="caution">
    <text evidence="2">The sequence shown here is derived from an EMBL/GenBank/DDBJ whole genome shotgun (WGS) entry which is preliminary data.</text>
</comment>
<keyword evidence="3" id="KW-1185">Reference proteome</keyword>
<name>A0ABQ1NQE9_9BACI</name>
<dbReference type="Pfam" id="PF13302">
    <property type="entry name" value="Acetyltransf_3"/>
    <property type="match status" value="1"/>
</dbReference>
<evidence type="ECO:0000259" key="1">
    <source>
        <dbReference type="PROSITE" id="PS51186"/>
    </source>
</evidence>